<gene>
    <name evidence="2" type="ORF">GA0070618_2701</name>
</gene>
<sequence length="381" mass="40520">MTHRRWPATARLPGPARRYRPGLAGLVVAVAAGTALVTLPQAGPRPVEPAPPPRRVEQEWPEAVRRELPARLADGTAYSPVWFLGPDVSIGTAPSPDGRHLRLVRRTADGTVHQLRRLPAGGSPQYAGFTGSGPVLAWAETTTDPDGRGRTELWTVEPAADRPARRVATEGGDVLLVNSRHDLVIGSGRLHWVAAAPGSAVATEVRSVPLGGGRVTVRTEPGAWTLSAWPWLVSTATGGAGPLRLRHLVDGTERTVPAGRDELLSCGPVWCRALVPAGAGPGRLDLFRPDGRDRHRVAGGDASAALVDVAVRDRFEVLLRTGPAGTVGDGAQLRLYDVARRRTLVAADGVGLVLCRGDMLWWSTGGREVTGWHVLDLRSLT</sequence>
<reference evidence="3" key="1">
    <citation type="submission" date="2016-06" db="EMBL/GenBank/DDBJ databases">
        <authorList>
            <person name="Varghese N."/>
            <person name="Submissions Spin"/>
        </authorList>
    </citation>
    <scope>NUCLEOTIDE SEQUENCE [LARGE SCALE GENOMIC DNA]</scope>
    <source>
        <strain evidence="3">DSM 43816</strain>
    </source>
</reference>
<keyword evidence="3" id="KW-1185">Reference proteome</keyword>
<accession>A0A1C4X2Q6</accession>
<evidence type="ECO:0000256" key="1">
    <source>
        <dbReference type="SAM" id="MobiDB-lite"/>
    </source>
</evidence>
<dbReference type="InParanoid" id="A0A1C4X2Q6"/>
<dbReference type="Proteomes" id="UP000198253">
    <property type="component" value="Chromosome I"/>
</dbReference>
<dbReference type="RefSeq" id="WP_088981936.1">
    <property type="nucleotide sequence ID" value="NZ_LT607413.1"/>
</dbReference>
<protein>
    <recommendedName>
        <fullName evidence="4">WD40 repeat protein</fullName>
    </recommendedName>
</protein>
<dbReference type="AlphaFoldDB" id="A0A1C4X2Q6"/>
<evidence type="ECO:0000313" key="2">
    <source>
        <dbReference type="EMBL" id="SCF02729.1"/>
    </source>
</evidence>
<evidence type="ECO:0008006" key="4">
    <source>
        <dbReference type="Google" id="ProtNLM"/>
    </source>
</evidence>
<evidence type="ECO:0000313" key="3">
    <source>
        <dbReference type="Proteomes" id="UP000198253"/>
    </source>
</evidence>
<dbReference type="OrthoDB" id="3343876at2"/>
<name>A0A1C4X2Q6_MICEC</name>
<feature type="region of interest" description="Disordered" evidence="1">
    <location>
        <begin position="41"/>
        <end position="60"/>
    </location>
</feature>
<dbReference type="EMBL" id="LT607413">
    <property type="protein sequence ID" value="SCF02729.1"/>
    <property type="molecule type" value="Genomic_DNA"/>
</dbReference>
<proteinExistence type="predicted"/>
<organism evidence="2 3">
    <name type="scientific">Micromonospora echinospora</name>
    <name type="common">Micromonospora purpurea</name>
    <dbReference type="NCBI Taxonomy" id="1877"/>
    <lineage>
        <taxon>Bacteria</taxon>
        <taxon>Bacillati</taxon>
        <taxon>Actinomycetota</taxon>
        <taxon>Actinomycetes</taxon>
        <taxon>Micromonosporales</taxon>
        <taxon>Micromonosporaceae</taxon>
        <taxon>Micromonospora</taxon>
    </lineage>
</organism>
<dbReference type="SUPFAM" id="SSF69304">
    <property type="entry name" value="Tricorn protease N-terminal domain"/>
    <property type="match status" value="1"/>
</dbReference>